<accession>A0A1I0MXU4</accession>
<dbReference type="EMBL" id="FOIR01000001">
    <property type="protein sequence ID" value="SEV93313.1"/>
    <property type="molecule type" value="Genomic_DNA"/>
</dbReference>
<evidence type="ECO:0000256" key="3">
    <source>
        <dbReference type="ARBA" id="ARBA00023082"/>
    </source>
</evidence>
<dbReference type="STRING" id="1267423.SAMN05216290_0770"/>
<keyword evidence="2" id="KW-0805">Transcription regulation</keyword>
<dbReference type="Gene3D" id="1.10.1740.10">
    <property type="match status" value="1"/>
</dbReference>
<dbReference type="GO" id="GO:0006352">
    <property type="term" value="P:DNA-templated transcription initiation"/>
    <property type="evidence" value="ECO:0007669"/>
    <property type="project" value="InterPro"/>
</dbReference>
<dbReference type="GO" id="GO:0016987">
    <property type="term" value="F:sigma factor activity"/>
    <property type="evidence" value="ECO:0007669"/>
    <property type="project" value="UniProtKB-KW"/>
</dbReference>
<dbReference type="InterPro" id="IPR013324">
    <property type="entry name" value="RNA_pol_sigma_r3/r4-like"/>
</dbReference>
<gene>
    <name evidence="6" type="ORF">SAMN05216290_0770</name>
</gene>
<evidence type="ECO:0000256" key="4">
    <source>
        <dbReference type="ARBA" id="ARBA00023125"/>
    </source>
</evidence>
<reference evidence="7" key="1">
    <citation type="submission" date="2016-10" db="EMBL/GenBank/DDBJ databases">
        <authorList>
            <person name="Varghese N."/>
            <person name="Submissions S."/>
        </authorList>
    </citation>
    <scope>NUCLEOTIDE SEQUENCE [LARGE SCALE GENOMIC DNA]</scope>
    <source>
        <strain evidence="7">CGMCC 1.12402</strain>
    </source>
</reference>
<sequence>MREDSWIFRLQRGDRTALEEIYKTYRPSFINWIVYTHKCSKDEAIDIYQYSIITLYENVIDKSVEEMNDAGIKTYLFSIGKNKLLSDTRRQSKFTYQDSLDENDLIEVIDSPSSNRGERLRRLEKIIQELGSPCADILKLFYFNNLSTEEIADVLDYKNGNTVKNLKYKCLQRVKKKLNNP</sequence>
<dbReference type="InterPro" id="IPR014284">
    <property type="entry name" value="RNA_pol_sigma-70_dom"/>
</dbReference>
<evidence type="ECO:0000256" key="1">
    <source>
        <dbReference type="ARBA" id="ARBA00010641"/>
    </source>
</evidence>
<dbReference type="RefSeq" id="WP_090257058.1">
    <property type="nucleotide sequence ID" value="NZ_FOIR01000001.1"/>
</dbReference>
<dbReference type="InterPro" id="IPR013325">
    <property type="entry name" value="RNA_pol_sigma_r2"/>
</dbReference>
<proteinExistence type="inferred from homology"/>
<dbReference type="OrthoDB" id="1099849at2"/>
<dbReference type="Gene3D" id="1.10.10.10">
    <property type="entry name" value="Winged helix-like DNA-binding domain superfamily/Winged helix DNA-binding domain"/>
    <property type="match status" value="1"/>
</dbReference>
<dbReference type="NCBIfam" id="TIGR02937">
    <property type="entry name" value="sigma70-ECF"/>
    <property type="match status" value="1"/>
</dbReference>
<name>A0A1I0MXU4_9BACT</name>
<dbReference type="GO" id="GO:0003677">
    <property type="term" value="F:DNA binding"/>
    <property type="evidence" value="ECO:0007669"/>
    <property type="project" value="UniProtKB-KW"/>
</dbReference>
<dbReference type="InterPro" id="IPR036388">
    <property type="entry name" value="WH-like_DNA-bd_sf"/>
</dbReference>
<protein>
    <submittedName>
        <fullName evidence="6">RNA polymerase sigma-70 factor, ECF subfamily</fullName>
    </submittedName>
</protein>
<organism evidence="6 7">
    <name type="scientific">Roseivirga pacifica</name>
    <dbReference type="NCBI Taxonomy" id="1267423"/>
    <lineage>
        <taxon>Bacteria</taxon>
        <taxon>Pseudomonadati</taxon>
        <taxon>Bacteroidota</taxon>
        <taxon>Cytophagia</taxon>
        <taxon>Cytophagales</taxon>
        <taxon>Roseivirgaceae</taxon>
        <taxon>Roseivirga</taxon>
    </lineage>
</organism>
<dbReference type="SUPFAM" id="SSF88659">
    <property type="entry name" value="Sigma3 and sigma4 domains of RNA polymerase sigma factors"/>
    <property type="match status" value="1"/>
</dbReference>
<dbReference type="AlphaFoldDB" id="A0A1I0MXU4"/>
<evidence type="ECO:0000313" key="7">
    <source>
        <dbReference type="Proteomes" id="UP000199437"/>
    </source>
</evidence>
<dbReference type="SUPFAM" id="SSF88946">
    <property type="entry name" value="Sigma2 domain of RNA polymerase sigma factors"/>
    <property type="match status" value="1"/>
</dbReference>
<dbReference type="PANTHER" id="PTHR43133:SF8">
    <property type="entry name" value="RNA POLYMERASE SIGMA FACTOR HI_1459-RELATED"/>
    <property type="match status" value="1"/>
</dbReference>
<evidence type="ECO:0000256" key="2">
    <source>
        <dbReference type="ARBA" id="ARBA00023015"/>
    </source>
</evidence>
<dbReference type="GeneID" id="99985509"/>
<evidence type="ECO:0000256" key="5">
    <source>
        <dbReference type="ARBA" id="ARBA00023163"/>
    </source>
</evidence>
<keyword evidence="3" id="KW-0731">Sigma factor</keyword>
<dbReference type="Proteomes" id="UP000199437">
    <property type="component" value="Unassembled WGS sequence"/>
</dbReference>
<keyword evidence="4" id="KW-0238">DNA-binding</keyword>
<evidence type="ECO:0000313" key="6">
    <source>
        <dbReference type="EMBL" id="SEV93313.1"/>
    </source>
</evidence>
<keyword evidence="7" id="KW-1185">Reference proteome</keyword>
<dbReference type="InterPro" id="IPR039425">
    <property type="entry name" value="RNA_pol_sigma-70-like"/>
</dbReference>
<keyword evidence="5" id="KW-0804">Transcription</keyword>
<comment type="similarity">
    <text evidence="1">Belongs to the sigma-70 factor family. ECF subfamily.</text>
</comment>
<dbReference type="PANTHER" id="PTHR43133">
    <property type="entry name" value="RNA POLYMERASE ECF-TYPE SIGMA FACTO"/>
    <property type="match status" value="1"/>
</dbReference>